<evidence type="ECO:0000256" key="6">
    <source>
        <dbReference type="ARBA" id="ARBA00022741"/>
    </source>
</evidence>
<accession>A0A0G1SHW0</accession>
<evidence type="ECO:0000256" key="5">
    <source>
        <dbReference type="ARBA" id="ARBA00022723"/>
    </source>
</evidence>
<evidence type="ECO:0000256" key="10">
    <source>
        <dbReference type="ARBA" id="ARBA00023146"/>
    </source>
</evidence>
<dbReference type="InterPro" id="IPR032678">
    <property type="entry name" value="tRNA-synt_1_cat_dom"/>
</dbReference>
<feature type="domain" description="tRNA synthetases class I catalytic" evidence="12">
    <location>
        <begin position="15"/>
        <end position="323"/>
    </location>
</feature>
<dbReference type="GO" id="GO:0004817">
    <property type="term" value="F:cysteine-tRNA ligase activity"/>
    <property type="evidence" value="ECO:0007669"/>
    <property type="project" value="UniProtKB-UniRule"/>
</dbReference>
<reference evidence="13 14" key="1">
    <citation type="journal article" date="2015" name="Nature">
        <title>rRNA introns, odd ribosomes, and small enigmatic genomes across a large radiation of phyla.</title>
        <authorList>
            <person name="Brown C.T."/>
            <person name="Hug L.A."/>
            <person name="Thomas B.C."/>
            <person name="Sharon I."/>
            <person name="Castelle C.J."/>
            <person name="Singh A."/>
            <person name="Wilkins M.J."/>
            <person name="Williams K.H."/>
            <person name="Banfield J.F."/>
        </authorList>
    </citation>
    <scope>NUCLEOTIDE SEQUENCE [LARGE SCALE GENOMIC DNA]</scope>
</reference>
<dbReference type="PRINTS" id="PR00983">
    <property type="entry name" value="TRNASYNTHCYS"/>
</dbReference>
<evidence type="ECO:0000313" key="14">
    <source>
        <dbReference type="Proteomes" id="UP000034794"/>
    </source>
</evidence>
<keyword evidence="9" id="KW-0648">Protein biosynthesis</keyword>
<keyword evidence="7" id="KW-0862">Zinc</keyword>
<keyword evidence="6" id="KW-0547">Nucleotide-binding</keyword>
<evidence type="ECO:0000313" key="13">
    <source>
        <dbReference type="EMBL" id="KKU32920.1"/>
    </source>
</evidence>
<dbReference type="EMBL" id="LCMI01000007">
    <property type="protein sequence ID" value="KKU32920.1"/>
    <property type="molecule type" value="Genomic_DNA"/>
</dbReference>
<dbReference type="InterPro" id="IPR014729">
    <property type="entry name" value="Rossmann-like_a/b/a_fold"/>
</dbReference>
<dbReference type="SUPFAM" id="SSF52374">
    <property type="entry name" value="Nucleotidylyl transferase"/>
    <property type="match status" value="1"/>
</dbReference>
<comment type="cofactor">
    <cofactor evidence="1">
        <name>Zn(2+)</name>
        <dbReference type="ChEBI" id="CHEBI:29105"/>
    </cofactor>
</comment>
<protein>
    <recommendedName>
        <fullName evidence="3 11">Cysteine--tRNA ligase</fullName>
        <ecNumber evidence="3 11">6.1.1.16</ecNumber>
    </recommendedName>
</protein>
<evidence type="ECO:0000256" key="3">
    <source>
        <dbReference type="ARBA" id="ARBA00012832"/>
    </source>
</evidence>
<dbReference type="GO" id="GO:0046872">
    <property type="term" value="F:metal ion binding"/>
    <property type="evidence" value="ECO:0007669"/>
    <property type="project" value="UniProtKB-KW"/>
</dbReference>
<dbReference type="PANTHER" id="PTHR10890:SF3">
    <property type="entry name" value="CYSTEINE--TRNA LIGASE, CYTOPLASMIC"/>
    <property type="match status" value="1"/>
</dbReference>
<sequence length="377" mass="43472">MYIYNSLTRKMGVFSTIIPKKVTIYVCGITPYDTTHLGHAFTYISFDALIRFLKLRGYEVIYSQNITDINDRDGDILERARIQNISWSDLATFWTEKFLRDMQDLNWTAPTHYLKASESIEIMVSLIQRLLERGIAYSHNNSVYLDITKKKGYGKLSRLTEAQMLKMAKNFEEDVNNPNKRNPLDITLWRATEPHQQIHIPSFESPFGKGRPGWHIECSAMSIGSLGKQIDIHGGGKDLVFPHHEAEIIQSEGSTEKIPFAKYWIHTGQVFYEGEKVSKSKGNLVMVSRLLEKYSANAVRFLLLSHHYRENWEYREEELAMAEKRLRGLVGKLRATGKTKFVDIMNQDLDTPKALELMLHTKSKTIYDALGFLDPLE</sequence>
<dbReference type="PANTHER" id="PTHR10890">
    <property type="entry name" value="CYSTEINYL-TRNA SYNTHETASE"/>
    <property type="match status" value="1"/>
</dbReference>
<dbReference type="Proteomes" id="UP000034794">
    <property type="component" value="Unassembled WGS sequence"/>
</dbReference>
<keyword evidence="5" id="KW-0479">Metal-binding</keyword>
<dbReference type="Pfam" id="PF01406">
    <property type="entry name" value="tRNA-synt_1e"/>
    <property type="match status" value="1"/>
</dbReference>
<dbReference type="NCBIfam" id="TIGR00435">
    <property type="entry name" value="cysS"/>
    <property type="match status" value="1"/>
</dbReference>
<keyword evidence="4 13" id="KW-0436">Ligase</keyword>
<organism evidence="13 14">
    <name type="scientific">Candidatus Collierbacteria bacterium GW2011_GWA2_46_26</name>
    <dbReference type="NCBI Taxonomy" id="1618381"/>
    <lineage>
        <taxon>Bacteria</taxon>
        <taxon>Candidatus Collieribacteriota</taxon>
    </lineage>
</organism>
<evidence type="ECO:0000256" key="7">
    <source>
        <dbReference type="ARBA" id="ARBA00022833"/>
    </source>
</evidence>
<dbReference type="EC" id="6.1.1.16" evidence="3 11"/>
<name>A0A0G1SHW0_9BACT</name>
<comment type="caution">
    <text evidence="13">The sequence shown here is derived from an EMBL/GenBank/DDBJ whole genome shotgun (WGS) entry which is preliminary data.</text>
</comment>
<gene>
    <name evidence="13" type="ORF">UX47_C0007G0164</name>
</gene>
<dbReference type="InterPro" id="IPR024909">
    <property type="entry name" value="Cys-tRNA/MSH_ligase"/>
</dbReference>
<keyword evidence="8" id="KW-0067">ATP-binding</keyword>
<evidence type="ECO:0000259" key="12">
    <source>
        <dbReference type="Pfam" id="PF01406"/>
    </source>
</evidence>
<dbReference type="GO" id="GO:0005524">
    <property type="term" value="F:ATP binding"/>
    <property type="evidence" value="ECO:0007669"/>
    <property type="project" value="UniProtKB-KW"/>
</dbReference>
<dbReference type="PATRIC" id="fig|1618381.3.peg.919"/>
<evidence type="ECO:0000256" key="8">
    <source>
        <dbReference type="ARBA" id="ARBA00022840"/>
    </source>
</evidence>
<dbReference type="GO" id="GO:0006423">
    <property type="term" value="P:cysteinyl-tRNA aminoacylation"/>
    <property type="evidence" value="ECO:0007669"/>
    <property type="project" value="UniProtKB-UniRule"/>
</dbReference>
<dbReference type="GO" id="GO:0005829">
    <property type="term" value="C:cytosol"/>
    <property type="evidence" value="ECO:0007669"/>
    <property type="project" value="TreeGrafter"/>
</dbReference>
<dbReference type="AlphaFoldDB" id="A0A0G1SHW0"/>
<dbReference type="Gene3D" id="3.40.50.620">
    <property type="entry name" value="HUPs"/>
    <property type="match status" value="1"/>
</dbReference>
<evidence type="ECO:0000256" key="2">
    <source>
        <dbReference type="ARBA" id="ARBA00011245"/>
    </source>
</evidence>
<evidence type="ECO:0000256" key="9">
    <source>
        <dbReference type="ARBA" id="ARBA00022917"/>
    </source>
</evidence>
<keyword evidence="10" id="KW-0030">Aminoacyl-tRNA synthetase</keyword>
<comment type="subunit">
    <text evidence="2">Monomer.</text>
</comment>
<evidence type="ECO:0000256" key="11">
    <source>
        <dbReference type="NCBIfam" id="TIGR00435"/>
    </source>
</evidence>
<evidence type="ECO:0000256" key="4">
    <source>
        <dbReference type="ARBA" id="ARBA00022598"/>
    </source>
</evidence>
<dbReference type="CDD" id="cd00672">
    <property type="entry name" value="CysRS_core"/>
    <property type="match status" value="1"/>
</dbReference>
<evidence type="ECO:0000256" key="1">
    <source>
        <dbReference type="ARBA" id="ARBA00001947"/>
    </source>
</evidence>
<dbReference type="InterPro" id="IPR015803">
    <property type="entry name" value="Cys-tRNA-ligase"/>
</dbReference>
<proteinExistence type="predicted"/>